<organism evidence="1 2">
    <name type="scientific">Cafeteria roenbergensis</name>
    <name type="common">Marine flagellate</name>
    <dbReference type="NCBI Taxonomy" id="33653"/>
    <lineage>
        <taxon>Eukaryota</taxon>
        <taxon>Sar</taxon>
        <taxon>Stramenopiles</taxon>
        <taxon>Bigyra</taxon>
        <taxon>Opalozoa</taxon>
        <taxon>Bicosoecida</taxon>
        <taxon>Cafeteriaceae</taxon>
        <taxon>Cafeteria</taxon>
    </lineage>
</organism>
<dbReference type="AlphaFoldDB" id="A0A5A8CZG1"/>
<dbReference type="Proteomes" id="UP000325113">
    <property type="component" value="Unassembled WGS sequence"/>
</dbReference>
<gene>
    <name evidence="1" type="ORF">FNF31_05652</name>
</gene>
<reference evidence="1 2" key="1">
    <citation type="submission" date="2019-07" db="EMBL/GenBank/DDBJ databases">
        <title>Genomes of Cafeteria roenbergensis.</title>
        <authorList>
            <person name="Fischer M.G."/>
            <person name="Hackl T."/>
            <person name="Roman M."/>
        </authorList>
    </citation>
    <scope>NUCLEOTIDE SEQUENCE [LARGE SCALE GENOMIC DNA]</scope>
    <source>
        <strain evidence="1 2">Cflag</strain>
    </source>
</reference>
<dbReference type="EMBL" id="VLTM01000074">
    <property type="protein sequence ID" value="KAA0157924.1"/>
    <property type="molecule type" value="Genomic_DNA"/>
</dbReference>
<comment type="caution">
    <text evidence="1">The sequence shown here is derived from an EMBL/GenBank/DDBJ whole genome shotgun (WGS) entry which is preliminary data.</text>
</comment>
<protein>
    <submittedName>
        <fullName evidence="1">Uncharacterized protein</fullName>
    </submittedName>
</protein>
<evidence type="ECO:0000313" key="1">
    <source>
        <dbReference type="EMBL" id="KAA0157924.1"/>
    </source>
</evidence>
<name>A0A5A8CZG1_CAFRO</name>
<evidence type="ECO:0000313" key="2">
    <source>
        <dbReference type="Proteomes" id="UP000325113"/>
    </source>
</evidence>
<accession>A0A5A8CZG1</accession>
<proteinExistence type="predicted"/>
<sequence length="909" mass="95782">MDRSSSFTQPDVELSEPDPWTSSRCLVGLVNFTRPTLLTSKSVDSLELEGLAALQCGNENAASEFQPAAQPGPPVEAGQPSLLWSIALVIPDDGVARGKVSFGLGSDASAFPPFLAATAVTTSVQTRVVEMELREVPGSEGSVHKASAVLVASTNATLATAAAPPALPANRSLPFYEELERLSFAVHDGVNYSWPPQQLQGATSASELFLRVKFNSLVSNVAAGRDLVLKGLVALEDGRVIDTAGNGRFRANTWEFRLGVTGTARTVRASVVPFNSYSCIEAGRDEQSTSVPWSRVGDGLTSCSAAAPRIASDSEVFTIEANVSAIATKAEWRISFDGLPSSVLAPSAFVSETRLIAALTFSIPVAAVPRSAFKLVAGVEQVVGTGVISLPDGNIWAKALPEGNYSGAPSFGPSTVWAIIVDVRDKQSRLAFSAEAIETCSDLDLDGLGESCQAGNFPPVPLVPDPSVLVGTRLPTAEAEFGSTVTSIQLYTTDGRRVDAPHGPGVIHDRCFEARFELSRAVNNFYADIISATGADVKDCADLEAQFPPDPTVLDPDNALAERSWRVSLYVRSDIAVRPLGITVSVLNTTSVPHPRIFSAATSTAIEYRAKLVAMAFQDAPGATGSLSTRQPVTVASTVSTSGWQGWSASSRLILSVSFESPVSGFSVFRDLALTGFRPVREAVPMQFEVAEGLEIAERWSVELEVSGKTATGLASVLPFSSHSCESDDPEFIASPLQVHLFEDLTGNGDVDGLDKSLDARTAGKQPVTASRCLRAAVTLNVPVLSLAVSSFALRGLSAVACSDRAVPSAVSGPIGSYRYELAVEWDQVSDPNDVGVSFRGCNTSMPRVLGTPLGVSAELRTTLLAIQVSENATGRIVPEAGISSDGHFIVTLRFDQAVGGLTFESPGR</sequence>